<dbReference type="eggNOG" id="COG0652">
    <property type="taxonomic scope" value="Bacteria"/>
</dbReference>
<comment type="caution">
    <text evidence="4">The sequence shown here is derived from an EMBL/GenBank/DDBJ whole genome shotgun (WGS) entry which is preliminary data.</text>
</comment>
<dbReference type="RefSeq" id="WP_026992912.1">
    <property type="nucleotide sequence ID" value="NZ_JRLY01000007.1"/>
</dbReference>
<feature type="signal peptide" evidence="2">
    <location>
        <begin position="1"/>
        <end position="18"/>
    </location>
</feature>
<keyword evidence="1 2" id="KW-0732">Signal</keyword>
<dbReference type="AlphaFoldDB" id="A0A0A2ML69"/>
<dbReference type="InterPro" id="IPR026444">
    <property type="entry name" value="Secre_tail"/>
</dbReference>
<name>A0A0A2ML69_9FLAO</name>
<evidence type="ECO:0000256" key="2">
    <source>
        <dbReference type="SAM" id="SignalP"/>
    </source>
</evidence>
<reference evidence="4 5" key="1">
    <citation type="submission" date="2013-09" db="EMBL/GenBank/DDBJ databases">
        <authorList>
            <person name="Zeng Z."/>
            <person name="Chen C."/>
        </authorList>
    </citation>
    <scope>NUCLEOTIDE SEQUENCE [LARGE SCALE GENOMIC DNA]</scope>
    <source>
        <strain evidence="4 5">WB 4.1-42</strain>
    </source>
</reference>
<accession>A0A0A2ML69</accession>
<keyword evidence="5" id="KW-1185">Reference proteome</keyword>
<gene>
    <name evidence="4" type="ORF">Q766_10620</name>
</gene>
<dbReference type="Proteomes" id="UP000030111">
    <property type="component" value="Unassembled WGS sequence"/>
</dbReference>
<dbReference type="STRING" id="1121898.GCA_000422725_02568"/>
<evidence type="ECO:0000313" key="5">
    <source>
        <dbReference type="Proteomes" id="UP000030111"/>
    </source>
</evidence>
<evidence type="ECO:0000256" key="1">
    <source>
        <dbReference type="ARBA" id="ARBA00022729"/>
    </source>
</evidence>
<feature type="chain" id="PRO_5001991613" description="Secretion system C-terminal sorting domain-containing protein" evidence="2">
    <location>
        <begin position="19"/>
        <end position="503"/>
    </location>
</feature>
<evidence type="ECO:0000259" key="3">
    <source>
        <dbReference type="Pfam" id="PF18962"/>
    </source>
</evidence>
<sequence length="503" mass="55214">MKKITLFLGLLASTGLFAQNYVPDTTFGNNAMAFYDGVSFYPDSGGVVNNNYYFTSENKLGKVNYDGAIDTNFGTNGFITLTSSTETFTIEGFKFIDNYFYVYGTATNIAANTRDAFICKINETGNFDSTFATNGMAKFDFSGNETLEDFVVTDNKLFCVGTKYVTGTAEVLYFKVNNNGSVDTTFDTNGYKTFSVDNYSAGYFISAYNNNFFIAGNTNIGNGVYSLLMLEVSQDGALVTSFGTDGYKVEPLDSNASSTVNQVQLYNNALYISYRRGTSNLDTNAKILKYNLSTNQTDFNIDAYRTGTNFLVTDEGMYVTGTLNCNPFGSPELGNCNFNLDRKLITTGAADTSFFTTGSYNYDFPHQLNSNDLSSVLVKDDSGNILIGGSVYRDYFDANNNYIHGHGFGMTRITSGPLSTDDVKASKATLYPNPFENVITVQTDKQVKNIVVYDLSGRMVANKNYNNTTGVINVELSSLQKGAYLVRIETADAGVFSEKVIKQ</sequence>
<dbReference type="EMBL" id="JRLY01000007">
    <property type="protein sequence ID" value="KGO93059.1"/>
    <property type="molecule type" value="Genomic_DNA"/>
</dbReference>
<dbReference type="Gene3D" id="2.80.10.50">
    <property type="match status" value="1"/>
</dbReference>
<evidence type="ECO:0000313" key="4">
    <source>
        <dbReference type="EMBL" id="KGO93059.1"/>
    </source>
</evidence>
<dbReference type="OrthoDB" id="9805017at2"/>
<protein>
    <recommendedName>
        <fullName evidence="3">Secretion system C-terminal sorting domain-containing protein</fullName>
    </recommendedName>
</protein>
<feature type="domain" description="Secretion system C-terminal sorting" evidence="3">
    <location>
        <begin position="430"/>
        <end position="501"/>
    </location>
</feature>
<organism evidence="4 5">
    <name type="scientific">Flavobacterium subsaxonicum WB 4.1-42 = DSM 21790</name>
    <dbReference type="NCBI Taxonomy" id="1121898"/>
    <lineage>
        <taxon>Bacteria</taxon>
        <taxon>Pseudomonadati</taxon>
        <taxon>Bacteroidota</taxon>
        <taxon>Flavobacteriia</taxon>
        <taxon>Flavobacteriales</taxon>
        <taxon>Flavobacteriaceae</taxon>
        <taxon>Flavobacterium</taxon>
    </lineage>
</organism>
<dbReference type="Pfam" id="PF18962">
    <property type="entry name" value="Por_Secre_tail"/>
    <property type="match status" value="1"/>
</dbReference>
<proteinExistence type="predicted"/>
<dbReference type="NCBIfam" id="TIGR04183">
    <property type="entry name" value="Por_Secre_tail"/>
    <property type="match status" value="1"/>
</dbReference>